<name>A0ABD6CU09_9EURY</name>
<gene>
    <name evidence="1" type="ORF">ACFSBJ_00495</name>
</gene>
<proteinExistence type="predicted"/>
<evidence type="ECO:0000313" key="1">
    <source>
        <dbReference type="EMBL" id="MFD1632228.1"/>
    </source>
</evidence>
<evidence type="ECO:0008006" key="3">
    <source>
        <dbReference type="Google" id="ProtNLM"/>
    </source>
</evidence>
<organism evidence="1 2">
    <name type="scientific">Haloplanus ruber</name>
    <dbReference type="NCBI Taxonomy" id="869892"/>
    <lineage>
        <taxon>Archaea</taxon>
        <taxon>Methanobacteriati</taxon>
        <taxon>Methanobacteriota</taxon>
        <taxon>Stenosarchaea group</taxon>
        <taxon>Halobacteria</taxon>
        <taxon>Halobacteriales</taxon>
        <taxon>Haloferacaceae</taxon>
        <taxon>Haloplanus</taxon>
    </lineage>
</organism>
<sequence>MDRRRFLAAGTAAGLAGLAGCLDGLGGGGGDDTGRTLRLRLSRTSTPLRSRYVINLEATERPDDADAFAAALDGEAYTTQYRRPFGARPDDPVYTRHEGTYYRLGSVVVDEAAVTHPVLRLSRVADADDPDAPAAVAVDDLSERDRGVVHVAHMAARARGNAGGMPVGLVERGGYVYRDAERAAASRLVGEDAPTHVAYRDAVYAVDVGRERFHEPVYRATADPVAETPERMEAILRARFVTARLSGEDLSGQARSILRDARGEGYGETHPYSEAYRAVLTGLHARAFLDGNVEKDAHVEDPGSGVVLYDGAYYDYRLRFLDGE</sequence>
<dbReference type="PROSITE" id="PS51257">
    <property type="entry name" value="PROKAR_LIPOPROTEIN"/>
    <property type="match status" value="1"/>
</dbReference>
<dbReference type="EMBL" id="JBHUDL010000003">
    <property type="protein sequence ID" value="MFD1632228.1"/>
    <property type="molecule type" value="Genomic_DNA"/>
</dbReference>
<protein>
    <recommendedName>
        <fullName evidence="3">Tat pathway signal protein</fullName>
    </recommendedName>
</protein>
<keyword evidence="2" id="KW-1185">Reference proteome</keyword>
<dbReference type="Proteomes" id="UP001597075">
    <property type="component" value="Unassembled WGS sequence"/>
</dbReference>
<evidence type="ECO:0000313" key="2">
    <source>
        <dbReference type="Proteomes" id="UP001597075"/>
    </source>
</evidence>
<dbReference type="RefSeq" id="WP_256407022.1">
    <property type="nucleotide sequence ID" value="NZ_CP187151.1"/>
</dbReference>
<accession>A0ABD6CU09</accession>
<reference evidence="1 2" key="1">
    <citation type="journal article" date="2019" name="Int. J. Syst. Evol. Microbiol.">
        <title>The Global Catalogue of Microorganisms (GCM) 10K type strain sequencing project: providing services to taxonomists for standard genome sequencing and annotation.</title>
        <authorList>
            <consortium name="The Broad Institute Genomics Platform"/>
            <consortium name="The Broad Institute Genome Sequencing Center for Infectious Disease"/>
            <person name="Wu L."/>
            <person name="Ma J."/>
        </authorList>
    </citation>
    <scope>NUCLEOTIDE SEQUENCE [LARGE SCALE GENOMIC DNA]</scope>
    <source>
        <strain evidence="1 2">CGMCC 1.10594</strain>
    </source>
</reference>
<dbReference type="AlphaFoldDB" id="A0ABD6CU09"/>
<comment type="caution">
    <text evidence="1">The sequence shown here is derived from an EMBL/GenBank/DDBJ whole genome shotgun (WGS) entry which is preliminary data.</text>
</comment>